<evidence type="ECO:0000259" key="1">
    <source>
        <dbReference type="Pfam" id="PF16363"/>
    </source>
</evidence>
<feature type="domain" description="NAD(P)-binding" evidence="1">
    <location>
        <begin position="13"/>
        <end position="311"/>
    </location>
</feature>
<dbReference type="Proteomes" id="UP000034676">
    <property type="component" value="Unassembled WGS sequence"/>
</dbReference>
<proteinExistence type="predicted"/>
<evidence type="ECO:0000313" key="3">
    <source>
        <dbReference type="Proteomes" id="UP000034676"/>
    </source>
</evidence>
<comment type="caution">
    <text evidence="2">The sequence shown here is derived from an EMBL/GenBank/DDBJ whole genome shotgun (WGS) entry which is preliminary data.</text>
</comment>
<dbReference type="Pfam" id="PF16363">
    <property type="entry name" value="GDP_Man_Dehyd"/>
    <property type="match status" value="1"/>
</dbReference>
<dbReference type="InterPro" id="IPR016040">
    <property type="entry name" value="NAD(P)-bd_dom"/>
</dbReference>
<dbReference type="InterPro" id="IPR036291">
    <property type="entry name" value="NAD(P)-bd_dom_sf"/>
</dbReference>
<name>A0A0G0XUE2_9BACT</name>
<sequence>MESLERLKGKKILVTGGTGFVGSHVVEQLLEKGAFVVVSYRSSDPRSYFFLQNLSKRVVMAVCDIKDRVRVFELITRWEITHIIHLAAVATVDVALANPVETIATNVLGTANILESARNATGVKGVIVASSDKAYGKSQKTLLETDPLAGDHPYEVSKSSADLLATAYYKTYGLPVVITRFGNIYGPGDNNFSRIIPGIMQSLVSRQTLTIRSDGTHVRDYVYVADVARAYVFLLEHLERIKGEAFNVSSNDSSSVSDVVKISQKILKKKISFRIANTAKNEIPFQHLDWEKIYKLGWRPKTRFTQGIKETYKWYTKHKRKIFV</sequence>
<dbReference type="PANTHER" id="PTHR43000">
    <property type="entry name" value="DTDP-D-GLUCOSE 4,6-DEHYDRATASE-RELATED"/>
    <property type="match status" value="1"/>
</dbReference>
<protein>
    <submittedName>
        <fullName evidence="2">CDP-glucose 4,6-dehydratase</fullName>
    </submittedName>
</protein>
<reference evidence="2 3" key="1">
    <citation type="journal article" date="2015" name="Nature">
        <title>rRNA introns, odd ribosomes, and small enigmatic genomes across a large radiation of phyla.</title>
        <authorList>
            <person name="Brown C.T."/>
            <person name="Hug L.A."/>
            <person name="Thomas B.C."/>
            <person name="Sharon I."/>
            <person name="Castelle C.J."/>
            <person name="Singh A."/>
            <person name="Wilkins M.J."/>
            <person name="Williams K.H."/>
            <person name="Banfield J.F."/>
        </authorList>
    </citation>
    <scope>NUCLEOTIDE SEQUENCE [LARGE SCALE GENOMIC DNA]</scope>
</reference>
<dbReference type="AlphaFoldDB" id="A0A0G0XUE2"/>
<dbReference type="Gene3D" id="3.40.50.720">
    <property type="entry name" value="NAD(P)-binding Rossmann-like Domain"/>
    <property type="match status" value="1"/>
</dbReference>
<organism evidence="2 3">
    <name type="scientific">Candidatus Woesebacteria bacterium GW2011_GWA1_41_13b</name>
    <dbReference type="NCBI Taxonomy" id="1618555"/>
    <lineage>
        <taxon>Bacteria</taxon>
        <taxon>Candidatus Woeseibacteriota</taxon>
    </lineage>
</organism>
<dbReference type="SUPFAM" id="SSF51735">
    <property type="entry name" value="NAD(P)-binding Rossmann-fold domains"/>
    <property type="match status" value="1"/>
</dbReference>
<evidence type="ECO:0000313" key="2">
    <source>
        <dbReference type="EMBL" id="KKR91532.1"/>
    </source>
</evidence>
<dbReference type="EMBL" id="LCAO01000010">
    <property type="protein sequence ID" value="KKR91532.1"/>
    <property type="molecule type" value="Genomic_DNA"/>
</dbReference>
<gene>
    <name evidence="2" type="ORF">UU42_C0010G0027</name>
</gene>
<accession>A0A0G0XUE2</accession>